<sequence length="13" mass="1475">MILNVVIFSLGIR</sequence>
<name>A0A454CYZ3_VIBHA</name>
<gene>
    <name evidence="1" type="ORF">VCHENC02_2753A</name>
</gene>
<accession>A0A454CYZ3</accession>
<dbReference type="Proteomes" id="UP000008367">
    <property type="component" value="Unassembled WGS sequence"/>
</dbReference>
<evidence type="ECO:0000313" key="2">
    <source>
        <dbReference type="Proteomes" id="UP000008367"/>
    </source>
</evidence>
<evidence type="ECO:0000313" key="1">
    <source>
        <dbReference type="EMBL" id="EKM31625.1"/>
    </source>
</evidence>
<feature type="non-terminal residue" evidence="1">
    <location>
        <position position="13"/>
    </location>
</feature>
<organism evidence="1 2">
    <name type="scientific">Vibrio harveyi</name>
    <name type="common">Beneckea harveyi</name>
    <dbReference type="NCBI Taxonomy" id="669"/>
    <lineage>
        <taxon>Bacteria</taxon>
        <taxon>Pseudomonadati</taxon>
        <taxon>Pseudomonadota</taxon>
        <taxon>Gammaproteobacteria</taxon>
        <taxon>Vibrionales</taxon>
        <taxon>Vibrionaceae</taxon>
        <taxon>Vibrio</taxon>
    </lineage>
</organism>
<protein>
    <submittedName>
        <fullName evidence="1">Uncharacterized protein</fullName>
    </submittedName>
</protein>
<dbReference type="EMBL" id="AJSR01001107">
    <property type="protein sequence ID" value="EKM31625.1"/>
    <property type="molecule type" value="Genomic_DNA"/>
</dbReference>
<proteinExistence type="predicted"/>
<reference evidence="1 2" key="1">
    <citation type="submission" date="2012-10" db="EMBL/GenBank/DDBJ databases">
        <title>Genome sequence of Vibrio Cholerae HENC-02.</title>
        <authorList>
            <person name="Eppinger M."/>
            <person name="Hasan N.A."/>
            <person name="Sengamalay N."/>
            <person name="Hine E."/>
            <person name="Su Q."/>
            <person name="Daugherty S.C."/>
            <person name="Young S."/>
            <person name="Sadzewicz L."/>
            <person name="Tallon L."/>
            <person name="Cebula T.A."/>
            <person name="Ravel J."/>
            <person name="Colwell R.R."/>
        </authorList>
    </citation>
    <scope>NUCLEOTIDE SEQUENCE [LARGE SCALE GENOMIC DNA]</scope>
    <source>
        <strain evidence="1 2">HENC-02</strain>
    </source>
</reference>
<comment type="caution">
    <text evidence="1">The sequence shown here is derived from an EMBL/GenBank/DDBJ whole genome shotgun (WGS) entry which is preliminary data.</text>
</comment>